<organism evidence="1 2">
    <name type="scientific">Fusarium fujikuroi</name>
    <name type="common">Bakanae and foot rot disease fungus</name>
    <name type="synonym">Gibberella fujikuroi</name>
    <dbReference type="NCBI Taxonomy" id="5127"/>
    <lineage>
        <taxon>Eukaryota</taxon>
        <taxon>Fungi</taxon>
        <taxon>Dikarya</taxon>
        <taxon>Ascomycota</taxon>
        <taxon>Pezizomycotina</taxon>
        <taxon>Sordariomycetes</taxon>
        <taxon>Hypocreomycetidae</taxon>
        <taxon>Hypocreales</taxon>
        <taxon>Nectriaceae</taxon>
        <taxon>Fusarium</taxon>
        <taxon>Fusarium fujikuroi species complex</taxon>
    </lineage>
</organism>
<evidence type="ECO:0000313" key="1">
    <source>
        <dbReference type="EMBL" id="VTT72273.1"/>
    </source>
</evidence>
<gene>
    <name evidence="1" type="ORF">C2S_8501</name>
</gene>
<evidence type="ECO:0000313" key="2">
    <source>
        <dbReference type="Proteomes" id="UP000760494"/>
    </source>
</evidence>
<dbReference type="Proteomes" id="UP000760494">
    <property type="component" value="Unassembled WGS sequence"/>
</dbReference>
<protein>
    <submittedName>
        <fullName evidence="1">Uncharacterized protein</fullName>
    </submittedName>
</protein>
<comment type="caution">
    <text evidence="1">The sequence shown here is derived from an EMBL/GenBank/DDBJ whole genome shotgun (WGS) entry which is preliminary data.</text>
</comment>
<proteinExistence type="predicted"/>
<sequence>MGNSTICMTIYIFKGNPIDAWYKRHVLMYFTSPENKNFHETVHAQRDDELKPWRVDRIHKKVIWADSATYITHVNAGAVKVRKGHELDPVNVMVATPLTDRDADWNCQHFLLEGLQALVSHGYQTQEWYDSVEGDLMDRLLDTNVA</sequence>
<name>A0A0I9XF12_FUSFU</name>
<reference evidence="1" key="1">
    <citation type="submission" date="2019-05" db="EMBL/GenBank/DDBJ databases">
        <authorList>
            <person name="Piombo E."/>
        </authorList>
    </citation>
    <scope>NUCLEOTIDE SEQUENCE</scope>
    <source>
        <strain evidence="1">C2S</strain>
    </source>
</reference>
<dbReference type="EMBL" id="CABFJX010000335">
    <property type="protein sequence ID" value="VTT72273.1"/>
    <property type="molecule type" value="Genomic_DNA"/>
</dbReference>
<accession>A0A0I9XF12</accession>
<dbReference type="AlphaFoldDB" id="A0A0I9XF12"/>